<evidence type="ECO:0000256" key="2">
    <source>
        <dbReference type="ARBA" id="ARBA00022723"/>
    </source>
</evidence>
<feature type="compositionally biased region" description="Polar residues" evidence="9">
    <location>
        <begin position="60"/>
        <end position="70"/>
    </location>
</feature>
<dbReference type="GO" id="GO:0009791">
    <property type="term" value="P:post-embryonic development"/>
    <property type="evidence" value="ECO:0007669"/>
    <property type="project" value="UniProtKB-ARBA"/>
</dbReference>
<keyword evidence="5" id="KW-0805">Transcription regulation</keyword>
<dbReference type="GO" id="GO:0005634">
    <property type="term" value="C:nucleus"/>
    <property type="evidence" value="ECO:0007669"/>
    <property type="project" value="UniProtKB-SubCell"/>
</dbReference>
<dbReference type="PANTHER" id="PTHR46481">
    <property type="entry name" value="ZINC FINGER BED DOMAIN-CONTAINING PROTEIN 4"/>
    <property type="match status" value="1"/>
</dbReference>
<evidence type="ECO:0000256" key="9">
    <source>
        <dbReference type="SAM" id="MobiDB-lite"/>
    </source>
</evidence>
<name>A0A9P0D1J3_9CUCU</name>
<dbReference type="Pfam" id="PF02892">
    <property type="entry name" value="zf-BED"/>
    <property type="match status" value="1"/>
</dbReference>
<feature type="region of interest" description="Disordered" evidence="9">
    <location>
        <begin position="47"/>
        <end position="87"/>
    </location>
</feature>
<evidence type="ECO:0000256" key="6">
    <source>
        <dbReference type="ARBA" id="ARBA00023163"/>
    </source>
</evidence>
<evidence type="ECO:0000256" key="4">
    <source>
        <dbReference type="ARBA" id="ARBA00022833"/>
    </source>
</evidence>
<evidence type="ECO:0000313" key="12">
    <source>
        <dbReference type="Proteomes" id="UP001153636"/>
    </source>
</evidence>
<evidence type="ECO:0000256" key="8">
    <source>
        <dbReference type="PROSITE-ProRule" id="PRU00027"/>
    </source>
</evidence>
<keyword evidence="12" id="KW-1185">Reference proteome</keyword>
<dbReference type="SUPFAM" id="SSF57667">
    <property type="entry name" value="beta-beta-alpha zinc fingers"/>
    <property type="match status" value="1"/>
</dbReference>
<dbReference type="SUPFAM" id="SSF53098">
    <property type="entry name" value="Ribonuclease H-like"/>
    <property type="match status" value="1"/>
</dbReference>
<keyword evidence="3 8" id="KW-0863">Zinc-finger</keyword>
<keyword evidence="2" id="KW-0479">Metal-binding</keyword>
<protein>
    <recommendedName>
        <fullName evidence="10">BED-type domain-containing protein</fullName>
    </recommendedName>
</protein>
<dbReference type="Proteomes" id="UP001153636">
    <property type="component" value="Chromosome 5"/>
</dbReference>
<dbReference type="SMART" id="SM00614">
    <property type="entry name" value="ZnF_BED"/>
    <property type="match status" value="1"/>
</dbReference>
<evidence type="ECO:0000256" key="1">
    <source>
        <dbReference type="ARBA" id="ARBA00004123"/>
    </source>
</evidence>
<evidence type="ECO:0000256" key="7">
    <source>
        <dbReference type="ARBA" id="ARBA00023242"/>
    </source>
</evidence>
<keyword evidence="6" id="KW-0804">Transcription</keyword>
<dbReference type="SUPFAM" id="SSF140996">
    <property type="entry name" value="Hermes dimerisation domain"/>
    <property type="match status" value="1"/>
</dbReference>
<evidence type="ECO:0000256" key="5">
    <source>
        <dbReference type="ARBA" id="ARBA00023015"/>
    </source>
</evidence>
<dbReference type="OrthoDB" id="10060245at2759"/>
<dbReference type="GO" id="GO:0003677">
    <property type="term" value="F:DNA binding"/>
    <property type="evidence" value="ECO:0007669"/>
    <property type="project" value="InterPro"/>
</dbReference>
<dbReference type="EMBL" id="OV651817">
    <property type="protein sequence ID" value="CAH1110400.1"/>
    <property type="molecule type" value="Genomic_DNA"/>
</dbReference>
<evidence type="ECO:0000256" key="3">
    <source>
        <dbReference type="ARBA" id="ARBA00022771"/>
    </source>
</evidence>
<evidence type="ECO:0000259" key="10">
    <source>
        <dbReference type="PROSITE" id="PS50808"/>
    </source>
</evidence>
<sequence length="491" mass="55314">MSNSKKRKSSELWNFFDPLDEVFAKCNICSTKLSYKTSISNLRRHLQSKHPTVTVPVPSMKSSVNTSNENTDVHAGPSSSTNEEKNINLKRKRNNSGQLQISSFVSRPLVLNRKECIDGKLISLFTKSFQPFRLVEETAFKDFVNGLNPNYELPIRHMISHTMIPAMFEKCKIRVRDLIKEAKKVCITTDSWTSRNNDGYTAVTAHYMDDNFVMKSVLLECSNITDHHTSENLAKELQRIVSDWGVHDKILLAVSDNAANIKNAIDTKLKWKHLGCVAHTINLIVKDGLNCDETVTTTIGKVKSIVGFFRRSTISNQKLLTSKKPSGQSYETASIVIPIVNGIFNIYVKLQVTDFMDCIKIVLKQFVSGISERLGKVEKSNTLCTSTFCDPRFKHISFRENSTLEIIKKAIIAAVAEKYTAELCESHSEANAEIRHDDAKSRDVDELSIWFAFDQAAAIIVPQGTSTSKAIIEVQRYMESGIIPRQQDPLQ</sequence>
<feature type="domain" description="BED-type" evidence="10">
    <location>
        <begin position="7"/>
        <end position="57"/>
    </location>
</feature>
<dbReference type="PANTHER" id="PTHR46481:SF10">
    <property type="entry name" value="ZINC FINGER BED DOMAIN-CONTAINING PROTEIN 39"/>
    <property type="match status" value="1"/>
</dbReference>
<gene>
    <name evidence="11" type="ORF">PSYICH_LOCUS11616</name>
</gene>
<dbReference type="InterPro" id="IPR003656">
    <property type="entry name" value="Znf_BED"/>
</dbReference>
<dbReference type="AlphaFoldDB" id="A0A9P0D1J3"/>
<keyword evidence="4" id="KW-0862">Zinc</keyword>
<dbReference type="PROSITE" id="PS50808">
    <property type="entry name" value="ZF_BED"/>
    <property type="match status" value="1"/>
</dbReference>
<keyword evidence="7" id="KW-0539">Nucleus</keyword>
<dbReference type="InterPro" id="IPR012337">
    <property type="entry name" value="RNaseH-like_sf"/>
</dbReference>
<dbReference type="InterPro" id="IPR036236">
    <property type="entry name" value="Znf_C2H2_sf"/>
</dbReference>
<proteinExistence type="predicted"/>
<dbReference type="GO" id="GO:0008270">
    <property type="term" value="F:zinc ion binding"/>
    <property type="evidence" value="ECO:0007669"/>
    <property type="project" value="UniProtKB-KW"/>
</dbReference>
<comment type="subcellular location">
    <subcellularLocation>
        <location evidence="1">Nucleus</location>
    </subcellularLocation>
</comment>
<organism evidence="11 12">
    <name type="scientific">Psylliodes chrysocephalus</name>
    <dbReference type="NCBI Taxonomy" id="3402493"/>
    <lineage>
        <taxon>Eukaryota</taxon>
        <taxon>Metazoa</taxon>
        <taxon>Ecdysozoa</taxon>
        <taxon>Arthropoda</taxon>
        <taxon>Hexapoda</taxon>
        <taxon>Insecta</taxon>
        <taxon>Pterygota</taxon>
        <taxon>Neoptera</taxon>
        <taxon>Endopterygota</taxon>
        <taxon>Coleoptera</taxon>
        <taxon>Polyphaga</taxon>
        <taxon>Cucujiformia</taxon>
        <taxon>Chrysomeloidea</taxon>
        <taxon>Chrysomelidae</taxon>
        <taxon>Galerucinae</taxon>
        <taxon>Alticini</taxon>
        <taxon>Psylliodes</taxon>
    </lineage>
</organism>
<reference evidence="11" key="1">
    <citation type="submission" date="2022-01" db="EMBL/GenBank/DDBJ databases">
        <authorList>
            <person name="King R."/>
        </authorList>
    </citation>
    <scope>NUCLEOTIDE SEQUENCE</scope>
</reference>
<dbReference type="InterPro" id="IPR052035">
    <property type="entry name" value="ZnF_BED_domain_contain"/>
</dbReference>
<accession>A0A9P0D1J3</accession>
<evidence type="ECO:0000313" key="11">
    <source>
        <dbReference type="EMBL" id="CAH1110400.1"/>
    </source>
</evidence>